<accession>A0ABD0RG94</accession>
<gene>
    <name evidence="2" type="ORF">M9458_010092</name>
</gene>
<dbReference type="EMBL" id="JAMKFB020000004">
    <property type="protein sequence ID" value="KAL0196520.1"/>
    <property type="molecule type" value="Genomic_DNA"/>
</dbReference>
<dbReference type="AlphaFoldDB" id="A0ABD0RG94"/>
<dbReference type="Proteomes" id="UP001529510">
    <property type="component" value="Unassembled WGS sequence"/>
</dbReference>
<feature type="non-terminal residue" evidence="2">
    <location>
        <position position="1"/>
    </location>
</feature>
<sequence length="60" mass="6663">DPGDDEEEEVDEGVVSGLDVSEEASAVPSVSEEIKEEKDDRVEDDELAEYGLDKYDEEDI</sequence>
<evidence type="ECO:0000313" key="3">
    <source>
        <dbReference type="Proteomes" id="UP001529510"/>
    </source>
</evidence>
<name>A0ABD0RG94_CIRMR</name>
<feature type="compositionally biased region" description="Acidic residues" evidence="1">
    <location>
        <begin position="1"/>
        <end position="12"/>
    </location>
</feature>
<reference evidence="2 3" key="1">
    <citation type="submission" date="2024-05" db="EMBL/GenBank/DDBJ databases">
        <title>Genome sequencing and assembly of Indian major carp, Cirrhinus mrigala (Hamilton, 1822).</title>
        <authorList>
            <person name="Mohindra V."/>
            <person name="Chowdhury L.M."/>
            <person name="Lal K."/>
            <person name="Jena J.K."/>
        </authorList>
    </citation>
    <scope>NUCLEOTIDE SEQUENCE [LARGE SCALE GENOMIC DNA]</scope>
    <source>
        <strain evidence="2">CM1030</strain>
        <tissue evidence="2">Blood</tissue>
    </source>
</reference>
<comment type="caution">
    <text evidence="2">The sequence shown here is derived from an EMBL/GenBank/DDBJ whole genome shotgun (WGS) entry which is preliminary data.</text>
</comment>
<feature type="compositionally biased region" description="Low complexity" evidence="1">
    <location>
        <begin position="13"/>
        <end position="31"/>
    </location>
</feature>
<keyword evidence="3" id="KW-1185">Reference proteome</keyword>
<feature type="non-terminal residue" evidence="2">
    <location>
        <position position="60"/>
    </location>
</feature>
<organism evidence="2 3">
    <name type="scientific">Cirrhinus mrigala</name>
    <name type="common">Mrigala</name>
    <dbReference type="NCBI Taxonomy" id="683832"/>
    <lineage>
        <taxon>Eukaryota</taxon>
        <taxon>Metazoa</taxon>
        <taxon>Chordata</taxon>
        <taxon>Craniata</taxon>
        <taxon>Vertebrata</taxon>
        <taxon>Euteleostomi</taxon>
        <taxon>Actinopterygii</taxon>
        <taxon>Neopterygii</taxon>
        <taxon>Teleostei</taxon>
        <taxon>Ostariophysi</taxon>
        <taxon>Cypriniformes</taxon>
        <taxon>Cyprinidae</taxon>
        <taxon>Labeoninae</taxon>
        <taxon>Labeonini</taxon>
        <taxon>Cirrhinus</taxon>
    </lineage>
</organism>
<feature type="region of interest" description="Disordered" evidence="1">
    <location>
        <begin position="1"/>
        <end position="60"/>
    </location>
</feature>
<feature type="compositionally biased region" description="Basic and acidic residues" evidence="1">
    <location>
        <begin position="32"/>
        <end position="41"/>
    </location>
</feature>
<evidence type="ECO:0000313" key="2">
    <source>
        <dbReference type="EMBL" id="KAL0196520.1"/>
    </source>
</evidence>
<protein>
    <submittedName>
        <fullName evidence="2">Uncharacterized protein</fullName>
    </submittedName>
</protein>
<evidence type="ECO:0000256" key="1">
    <source>
        <dbReference type="SAM" id="MobiDB-lite"/>
    </source>
</evidence>
<proteinExistence type="predicted"/>